<keyword evidence="3" id="KW-1185">Reference proteome</keyword>
<dbReference type="Proteomes" id="UP000221165">
    <property type="component" value="Unassembled WGS sequence"/>
</dbReference>
<feature type="signal peptide" evidence="1">
    <location>
        <begin position="1"/>
        <end position="19"/>
    </location>
</feature>
<sequence length="107" mass="12168">MVKALGLIYLYLSASVCQSPSIGIYRPTLDIDRAWSSRHSSSSMRAARVNDMTDGFKVVLISHRSSPFRCLLIYEGRIVLARLFSHVFVSQSIRRMNGFPFPPTRFL</sequence>
<accession>A0A2C6KJ17</accession>
<dbReference type="RefSeq" id="XP_067918133.1">
    <property type="nucleotide sequence ID" value="XM_068069888.1"/>
</dbReference>
<evidence type="ECO:0008006" key="4">
    <source>
        <dbReference type="Google" id="ProtNLM"/>
    </source>
</evidence>
<evidence type="ECO:0000313" key="3">
    <source>
        <dbReference type="Proteomes" id="UP000221165"/>
    </source>
</evidence>
<evidence type="ECO:0000256" key="1">
    <source>
        <dbReference type="SAM" id="SignalP"/>
    </source>
</evidence>
<dbReference type="EMBL" id="MIGC01006022">
    <property type="protein sequence ID" value="PHJ16404.1"/>
    <property type="molecule type" value="Genomic_DNA"/>
</dbReference>
<name>A0A2C6KJ17_9APIC</name>
<protein>
    <recommendedName>
        <fullName evidence="4">Secreted protein</fullName>
    </recommendedName>
</protein>
<keyword evidence="1" id="KW-0732">Signal</keyword>
<dbReference type="VEuPathDB" id="ToxoDB:CSUI_009779"/>
<organism evidence="2 3">
    <name type="scientific">Cystoisospora suis</name>
    <dbReference type="NCBI Taxonomy" id="483139"/>
    <lineage>
        <taxon>Eukaryota</taxon>
        <taxon>Sar</taxon>
        <taxon>Alveolata</taxon>
        <taxon>Apicomplexa</taxon>
        <taxon>Conoidasida</taxon>
        <taxon>Coccidia</taxon>
        <taxon>Eucoccidiorida</taxon>
        <taxon>Eimeriorina</taxon>
        <taxon>Sarcocystidae</taxon>
        <taxon>Cystoisospora</taxon>
    </lineage>
</organism>
<gene>
    <name evidence="2" type="ORF">CSUI_009779</name>
</gene>
<reference evidence="2 3" key="1">
    <citation type="journal article" date="2017" name="Int. J. Parasitol.">
        <title>The genome of the protozoan parasite Cystoisospora suis and a reverse vaccinology approach to identify vaccine candidates.</title>
        <authorList>
            <person name="Palmieri N."/>
            <person name="Shrestha A."/>
            <person name="Ruttkowski B."/>
            <person name="Beck T."/>
            <person name="Vogl C."/>
            <person name="Tomley F."/>
            <person name="Blake D.P."/>
            <person name="Joachim A."/>
        </authorList>
    </citation>
    <scope>NUCLEOTIDE SEQUENCE [LARGE SCALE GENOMIC DNA]</scope>
    <source>
        <strain evidence="2 3">Wien I</strain>
    </source>
</reference>
<comment type="caution">
    <text evidence="2">The sequence shown here is derived from an EMBL/GenBank/DDBJ whole genome shotgun (WGS) entry which is preliminary data.</text>
</comment>
<evidence type="ECO:0000313" key="2">
    <source>
        <dbReference type="EMBL" id="PHJ16404.1"/>
    </source>
</evidence>
<dbReference type="GeneID" id="94433099"/>
<proteinExistence type="predicted"/>
<dbReference type="AlphaFoldDB" id="A0A2C6KJ17"/>
<feature type="chain" id="PRO_5013061659" description="Secreted protein" evidence="1">
    <location>
        <begin position="20"/>
        <end position="107"/>
    </location>
</feature>